<sequence length="216" mass="24049">MQTFKFLRSNTKNQFLTGLTLITLSLSPLAVSAKTIMILGDSISAGYGVDPNHAWVKLLQQRLDQHYPKQHKVVNASVSGETTSGALARLPKLLQTYKPDIVVVELGGNDALRGQPPQMIQKNLATLVQQSQKAKAKANVILFGMKIPPNYGTAYSTAFENNYRVVSQQYRVKLLPFFMQGIAGNRHLMQQDQIHPNNDAQKLLLDNAYPYIQKAL</sequence>
<dbReference type="PANTHER" id="PTHR30383:SF24">
    <property type="entry name" value="THIOESTERASE 1_PROTEASE 1_LYSOPHOSPHOLIPASE L1"/>
    <property type="match status" value="1"/>
</dbReference>
<dbReference type="EMBL" id="JAVIDA010000001">
    <property type="protein sequence ID" value="MDQ9069902.1"/>
    <property type="molecule type" value="Genomic_DNA"/>
</dbReference>
<dbReference type="PANTHER" id="PTHR30383">
    <property type="entry name" value="THIOESTERASE 1/PROTEASE 1/LYSOPHOSPHOLIPASE L1"/>
    <property type="match status" value="1"/>
</dbReference>
<evidence type="ECO:0000313" key="2">
    <source>
        <dbReference type="EMBL" id="MDQ9069902.1"/>
    </source>
</evidence>
<evidence type="ECO:0000313" key="3">
    <source>
        <dbReference type="Proteomes" id="UP001243195"/>
    </source>
</evidence>
<dbReference type="Gene3D" id="3.40.50.1110">
    <property type="entry name" value="SGNH hydrolase"/>
    <property type="match status" value="1"/>
</dbReference>
<name>A0AAW8JCU5_9GAMM</name>
<comment type="caution">
    <text evidence="2">The sequence shown here is derived from an EMBL/GenBank/DDBJ whole genome shotgun (WGS) entry which is preliminary data.</text>
</comment>
<dbReference type="InterPro" id="IPR013830">
    <property type="entry name" value="SGNH_hydro"/>
</dbReference>
<dbReference type="Proteomes" id="UP001243195">
    <property type="component" value="Unassembled WGS sequence"/>
</dbReference>
<organism evidence="2 3">
    <name type="scientific">Acinetobacter gerneri</name>
    <dbReference type="NCBI Taxonomy" id="202952"/>
    <lineage>
        <taxon>Bacteria</taxon>
        <taxon>Pseudomonadati</taxon>
        <taxon>Pseudomonadota</taxon>
        <taxon>Gammaproteobacteria</taxon>
        <taxon>Moraxellales</taxon>
        <taxon>Moraxellaceae</taxon>
        <taxon>Acinetobacter</taxon>
    </lineage>
</organism>
<dbReference type="GO" id="GO:0004622">
    <property type="term" value="F:phosphatidylcholine lysophospholipase activity"/>
    <property type="evidence" value="ECO:0007669"/>
    <property type="project" value="TreeGrafter"/>
</dbReference>
<feature type="domain" description="SGNH hydrolase-type esterase" evidence="1">
    <location>
        <begin position="38"/>
        <end position="202"/>
    </location>
</feature>
<dbReference type="Pfam" id="PF13472">
    <property type="entry name" value="Lipase_GDSL_2"/>
    <property type="match status" value="1"/>
</dbReference>
<dbReference type="InterPro" id="IPR036514">
    <property type="entry name" value="SGNH_hydro_sf"/>
</dbReference>
<evidence type="ECO:0000259" key="1">
    <source>
        <dbReference type="Pfam" id="PF13472"/>
    </source>
</evidence>
<dbReference type="AlphaFoldDB" id="A0AAW8JCU5"/>
<proteinExistence type="predicted"/>
<dbReference type="CDD" id="cd01822">
    <property type="entry name" value="Lysophospholipase_L1_like"/>
    <property type="match status" value="1"/>
</dbReference>
<protein>
    <submittedName>
        <fullName evidence="2">Arylesterase</fullName>
    </submittedName>
</protein>
<accession>A0AAW8JCU5</accession>
<dbReference type="SUPFAM" id="SSF52266">
    <property type="entry name" value="SGNH hydrolase"/>
    <property type="match status" value="1"/>
</dbReference>
<dbReference type="RefSeq" id="WP_308956100.1">
    <property type="nucleotide sequence ID" value="NZ_JAVICY010000011.1"/>
</dbReference>
<gene>
    <name evidence="2" type="ORF">RFH51_00265</name>
</gene>
<reference evidence="2" key="1">
    <citation type="submission" date="2023-08" db="EMBL/GenBank/DDBJ databases">
        <title>Emergence of clinically-relevant ST2 carbapenem-resistant Acinetobacter baumannii strains in hospital sewages in Zhejiang, East of China.</title>
        <authorList>
            <person name="Kaichao C."/>
            <person name="Zhang R."/>
        </authorList>
    </citation>
    <scope>NUCLEOTIDE SEQUENCE</scope>
    <source>
        <strain evidence="2">M-SY-60</strain>
    </source>
</reference>
<dbReference type="InterPro" id="IPR051532">
    <property type="entry name" value="Ester_Hydrolysis_Enzymes"/>
</dbReference>